<evidence type="ECO:0000313" key="2">
    <source>
        <dbReference type="Proteomes" id="UP000242188"/>
    </source>
</evidence>
<organism evidence="1 2">
    <name type="scientific">Mizuhopecten yessoensis</name>
    <name type="common">Japanese scallop</name>
    <name type="synonym">Patinopecten yessoensis</name>
    <dbReference type="NCBI Taxonomy" id="6573"/>
    <lineage>
        <taxon>Eukaryota</taxon>
        <taxon>Metazoa</taxon>
        <taxon>Spiralia</taxon>
        <taxon>Lophotrochozoa</taxon>
        <taxon>Mollusca</taxon>
        <taxon>Bivalvia</taxon>
        <taxon>Autobranchia</taxon>
        <taxon>Pteriomorphia</taxon>
        <taxon>Pectinida</taxon>
        <taxon>Pectinoidea</taxon>
        <taxon>Pectinidae</taxon>
        <taxon>Mizuhopecten</taxon>
    </lineage>
</organism>
<sequence>MSALWIIVLQQPKAVSIMDDRLLPGTLTGTWTRAFRAVVAMTTAYNVVVLATRLECLLFLTAVLC</sequence>
<accession>A0A210QY41</accession>
<keyword evidence="2" id="KW-1185">Reference proteome</keyword>
<reference evidence="1 2" key="1">
    <citation type="journal article" date="2017" name="Nat. Ecol. Evol.">
        <title>Scallop genome provides insights into evolution of bilaterian karyotype and development.</title>
        <authorList>
            <person name="Wang S."/>
            <person name="Zhang J."/>
            <person name="Jiao W."/>
            <person name="Li J."/>
            <person name="Xun X."/>
            <person name="Sun Y."/>
            <person name="Guo X."/>
            <person name="Huan P."/>
            <person name="Dong B."/>
            <person name="Zhang L."/>
            <person name="Hu X."/>
            <person name="Sun X."/>
            <person name="Wang J."/>
            <person name="Zhao C."/>
            <person name="Wang Y."/>
            <person name="Wang D."/>
            <person name="Huang X."/>
            <person name="Wang R."/>
            <person name="Lv J."/>
            <person name="Li Y."/>
            <person name="Zhang Z."/>
            <person name="Liu B."/>
            <person name="Lu W."/>
            <person name="Hui Y."/>
            <person name="Liang J."/>
            <person name="Zhou Z."/>
            <person name="Hou R."/>
            <person name="Li X."/>
            <person name="Liu Y."/>
            <person name="Li H."/>
            <person name="Ning X."/>
            <person name="Lin Y."/>
            <person name="Zhao L."/>
            <person name="Xing Q."/>
            <person name="Dou J."/>
            <person name="Li Y."/>
            <person name="Mao J."/>
            <person name="Guo H."/>
            <person name="Dou H."/>
            <person name="Li T."/>
            <person name="Mu C."/>
            <person name="Jiang W."/>
            <person name="Fu Q."/>
            <person name="Fu X."/>
            <person name="Miao Y."/>
            <person name="Liu J."/>
            <person name="Yu Q."/>
            <person name="Li R."/>
            <person name="Liao H."/>
            <person name="Li X."/>
            <person name="Kong Y."/>
            <person name="Jiang Z."/>
            <person name="Chourrout D."/>
            <person name="Li R."/>
            <person name="Bao Z."/>
        </authorList>
    </citation>
    <scope>NUCLEOTIDE SEQUENCE [LARGE SCALE GENOMIC DNA]</scope>
    <source>
        <strain evidence="1 2">PY_sf001</strain>
    </source>
</reference>
<comment type="caution">
    <text evidence="1">The sequence shown here is derived from an EMBL/GenBank/DDBJ whole genome shotgun (WGS) entry which is preliminary data.</text>
</comment>
<dbReference type="AlphaFoldDB" id="A0A210QY41"/>
<dbReference type="EMBL" id="NEDP02001294">
    <property type="protein sequence ID" value="OWF53650.1"/>
    <property type="molecule type" value="Genomic_DNA"/>
</dbReference>
<dbReference type="Proteomes" id="UP000242188">
    <property type="component" value="Unassembled WGS sequence"/>
</dbReference>
<evidence type="ECO:0000313" key="1">
    <source>
        <dbReference type="EMBL" id="OWF53650.1"/>
    </source>
</evidence>
<gene>
    <name evidence="1" type="ORF">KP79_PYT21839</name>
</gene>
<protein>
    <submittedName>
        <fullName evidence="1">Uncharacterized protein</fullName>
    </submittedName>
</protein>
<proteinExistence type="predicted"/>
<name>A0A210QY41_MIZYE</name>